<dbReference type="InterPro" id="IPR025427">
    <property type="entry name" value="DUF4160"/>
</dbReference>
<dbReference type="RefSeq" id="WP_092197097.1">
    <property type="nucleotide sequence ID" value="NZ_PPEL01000021.1"/>
</dbReference>
<comment type="caution">
    <text evidence="1">The sequence shown here is derived from an EMBL/GenBank/DDBJ whole genome shotgun (WGS) entry which is preliminary data.</text>
</comment>
<reference evidence="1 2" key="1">
    <citation type="journal article" date="2018" name="Int. J. Syst. Evol. Microbiol.">
        <title>Rubneribacter badeniensis gen. nov., sp. nov. and Enteroscipio rubneri gen. nov., sp. nov., new members of the Eggerthellaceae isolated from human faeces.</title>
        <authorList>
            <person name="Danylec N."/>
            <person name="Gobl A."/>
            <person name="Stoll D.A."/>
            <person name="Hetzer B."/>
            <person name="Kulling S.E."/>
            <person name="Huch M."/>
        </authorList>
    </citation>
    <scope>NUCLEOTIDE SEQUENCE [LARGE SCALE GENOMIC DNA]</scope>
    <source>
        <strain evidence="1 2">ResAG-85</strain>
    </source>
</reference>
<keyword evidence="2" id="KW-1185">Reference proteome</keyword>
<dbReference type="Pfam" id="PF13711">
    <property type="entry name" value="DUF4160"/>
    <property type="match status" value="1"/>
</dbReference>
<dbReference type="AlphaFoldDB" id="A0A2K2U5N6"/>
<evidence type="ECO:0000313" key="1">
    <source>
        <dbReference type="EMBL" id="PNV65653.1"/>
    </source>
</evidence>
<organism evidence="1 2">
    <name type="scientific">Rubneribacter badeniensis</name>
    <dbReference type="NCBI Taxonomy" id="2070688"/>
    <lineage>
        <taxon>Bacteria</taxon>
        <taxon>Bacillati</taxon>
        <taxon>Actinomycetota</taxon>
        <taxon>Coriobacteriia</taxon>
        <taxon>Eggerthellales</taxon>
        <taxon>Eggerthellaceae</taxon>
        <taxon>Rubneribacter</taxon>
    </lineage>
</organism>
<sequence>MPAVAMFYGIIVYLHSERGSKHHRPHLHARCGDGKVAVDFDGEVLAGSFPVKKLALLRAWIVLHREELEADWLLASSGQAVFRIEPLR</sequence>
<evidence type="ECO:0000313" key="2">
    <source>
        <dbReference type="Proteomes" id="UP000236488"/>
    </source>
</evidence>
<name>A0A2K2U5N6_9ACTN</name>
<gene>
    <name evidence="1" type="ORF">C2L80_05325</name>
</gene>
<dbReference type="Proteomes" id="UP000236488">
    <property type="component" value="Unassembled WGS sequence"/>
</dbReference>
<accession>A0A2K2U5N6</accession>
<protein>
    <submittedName>
        <fullName evidence="1">DUF4160 domain-containing protein</fullName>
    </submittedName>
</protein>
<proteinExistence type="predicted"/>
<dbReference type="EMBL" id="PPEL01000021">
    <property type="protein sequence ID" value="PNV65653.1"/>
    <property type="molecule type" value="Genomic_DNA"/>
</dbReference>